<reference evidence="1" key="1">
    <citation type="submission" date="2022-08" db="EMBL/GenBank/DDBJ databases">
        <authorList>
            <person name="Marques A."/>
        </authorList>
    </citation>
    <scope>NUCLEOTIDE SEQUENCE</scope>
    <source>
        <strain evidence="1">RhyPub2mFocal</strain>
        <tissue evidence="1">Leaves</tissue>
    </source>
</reference>
<dbReference type="Proteomes" id="UP001140206">
    <property type="component" value="Chromosome 4"/>
</dbReference>
<accession>A0AAV8D5U1</accession>
<gene>
    <name evidence="1" type="ORF">LUZ62_072931</name>
</gene>
<evidence type="ECO:0000313" key="1">
    <source>
        <dbReference type="EMBL" id="KAJ4762556.1"/>
    </source>
</evidence>
<dbReference type="AlphaFoldDB" id="A0AAV8D5U1"/>
<sequence>MSQQTAPGNKDTEFPKPAPHFLIPASILPITLPYCPCSTFHPTQLETSIPNSENQKPKQTYMASNTRKVSLVVAASISAVESLKDQAGLCRWNYALRSIQLRAKGRLGVFSQATRASSVVERRRCMEEKAKKSEEALRTVMYLSCWGPN</sequence>
<comment type="caution">
    <text evidence="1">The sequence shown here is derived from an EMBL/GenBank/DDBJ whole genome shotgun (WGS) entry which is preliminary data.</text>
</comment>
<dbReference type="InterPro" id="IPR022251">
    <property type="entry name" value="DUF3774_wound-induced"/>
</dbReference>
<keyword evidence="2" id="KW-1185">Reference proteome</keyword>
<evidence type="ECO:0000313" key="2">
    <source>
        <dbReference type="Proteomes" id="UP001140206"/>
    </source>
</evidence>
<dbReference type="Pfam" id="PF12609">
    <property type="entry name" value="DUF3774"/>
    <property type="match status" value="1"/>
</dbReference>
<protein>
    <submittedName>
        <fullName evidence="1">Wound-responsive family protein</fullName>
    </submittedName>
</protein>
<dbReference type="PANTHER" id="PTHR33090">
    <property type="entry name" value="DUF3774 DOMAIN PROTEIN-RELATED"/>
    <property type="match status" value="1"/>
</dbReference>
<proteinExistence type="predicted"/>
<dbReference type="EMBL" id="JAMFTS010000004">
    <property type="protein sequence ID" value="KAJ4762556.1"/>
    <property type="molecule type" value="Genomic_DNA"/>
</dbReference>
<name>A0AAV8D5U1_9POAL</name>
<organism evidence="1 2">
    <name type="scientific">Rhynchospora pubera</name>
    <dbReference type="NCBI Taxonomy" id="906938"/>
    <lineage>
        <taxon>Eukaryota</taxon>
        <taxon>Viridiplantae</taxon>
        <taxon>Streptophyta</taxon>
        <taxon>Embryophyta</taxon>
        <taxon>Tracheophyta</taxon>
        <taxon>Spermatophyta</taxon>
        <taxon>Magnoliopsida</taxon>
        <taxon>Liliopsida</taxon>
        <taxon>Poales</taxon>
        <taxon>Cyperaceae</taxon>
        <taxon>Cyperoideae</taxon>
        <taxon>Rhynchosporeae</taxon>
        <taxon>Rhynchospora</taxon>
    </lineage>
</organism>